<comment type="caution">
    <text evidence="1">The sequence shown here is derived from an EMBL/GenBank/DDBJ whole genome shotgun (WGS) entry which is preliminary data.</text>
</comment>
<dbReference type="EMBL" id="BARW01043340">
    <property type="protein sequence ID" value="GAJ19305.1"/>
    <property type="molecule type" value="Genomic_DNA"/>
</dbReference>
<proteinExistence type="predicted"/>
<protein>
    <submittedName>
        <fullName evidence="1">Uncharacterized protein</fullName>
    </submittedName>
</protein>
<gene>
    <name evidence="1" type="ORF">S12H4_63550</name>
</gene>
<sequence>RPKDVCAVVRVKTVKHVWHWNFNLKYHKLKLTKIYV</sequence>
<evidence type="ECO:0000313" key="1">
    <source>
        <dbReference type="EMBL" id="GAJ19305.1"/>
    </source>
</evidence>
<organism evidence="1">
    <name type="scientific">marine sediment metagenome</name>
    <dbReference type="NCBI Taxonomy" id="412755"/>
    <lineage>
        <taxon>unclassified sequences</taxon>
        <taxon>metagenomes</taxon>
        <taxon>ecological metagenomes</taxon>
    </lineage>
</organism>
<feature type="non-terminal residue" evidence="1">
    <location>
        <position position="36"/>
    </location>
</feature>
<dbReference type="AlphaFoldDB" id="X1VZZ3"/>
<accession>X1VZZ3</accession>
<reference evidence="1" key="1">
    <citation type="journal article" date="2014" name="Front. Microbiol.">
        <title>High frequency of phylogenetically diverse reductive dehalogenase-homologous genes in deep subseafloor sedimentary metagenomes.</title>
        <authorList>
            <person name="Kawai M."/>
            <person name="Futagami T."/>
            <person name="Toyoda A."/>
            <person name="Takaki Y."/>
            <person name="Nishi S."/>
            <person name="Hori S."/>
            <person name="Arai W."/>
            <person name="Tsubouchi T."/>
            <person name="Morono Y."/>
            <person name="Uchiyama I."/>
            <person name="Ito T."/>
            <person name="Fujiyama A."/>
            <person name="Inagaki F."/>
            <person name="Takami H."/>
        </authorList>
    </citation>
    <scope>NUCLEOTIDE SEQUENCE</scope>
    <source>
        <strain evidence="1">Expedition CK06-06</strain>
    </source>
</reference>
<name>X1VZZ3_9ZZZZ</name>
<feature type="non-terminal residue" evidence="1">
    <location>
        <position position="1"/>
    </location>
</feature>